<gene>
    <name evidence="1" type="ORF">JHL16_23485</name>
</gene>
<reference evidence="1" key="1">
    <citation type="submission" date="2021-01" db="EMBL/GenBank/DDBJ databases">
        <authorList>
            <person name="Sun Q."/>
        </authorList>
    </citation>
    <scope>NUCLEOTIDE SEQUENCE</scope>
    <source>
        <strain evidence="1">YIM B02566</strain>
    </source>
</reference>
<proteinExistence type="predicted"/>
<protein>
    <submittedName>
        <fullName evidence="1">Flavodoxin family protein</fullName>
    </submittedName>
</protein>
<accession>A0ACC5R9Q3</accession>
<dbReference type="EMBL" id="JAENHL010000008">
    <property type="protein sequence ID" value="MBK1869343.1"/>
    <property type="molecule type" value="Genomic_DNA"/>
</dbReference>
<sequence length="359" mass="40448">MTKIKVRKGMPSVALSKAEFTERFKARFFDPAYADKARNIEALIEPAWRSYHDYHKSPITRKAGKEFADPSYELSVDWLQARDSIKAAEREQRDPASLSRILIINGSMRSDQSCPGEMSKSWRLVSLARKIIEAKRGFAVDVLDLSLLASEYGRVIYPCKACVSTAMPLCHWPCSCYPNHAIGQVNDWMNEIYPMWVRAHGIMIVTPVNWYQAPAGLKAMIDRLVCADGGNPDPTSTHGKDPHAAKLLERKGWPYPRHLAGRLFSVIVHGDASGTENLRRILTDWLTDMGLMPAAPKALLDRYIGYYKDYATSHDDLDADRDFQEEVRNAARALIAAVVLQRKGEFKRADAGITDPRPK</sequence>
<evidence type="ECO:0000313" key="2">
    <source>
        <dbReference type="Proteomes" id="UP000616151"/>
    </source>
</evidence>
<organism evidence="1 2">
    <name type="scientific">Taklimakanibacter albus</name>
    <dbReference type="NCBI Taxonomy" id="2800327"/>
    <lineage>
        <taxon>Bacteria</taxon>
        <taxon>Pseudomonadati</taxon>
        <taxon>Pseudomonadota</taxon>
        <taxon>Alphaproteobacteria</taxon>
        <taxon>Hyphomicrobiales</taxon>
        <taxon>Aestuariivirgaceae</taxon>
        <taxon>Taklimakanibacter</taxon>
    </lineage>
</organism>
<keyword evidence="2" id="KW-1185">Reference proteome</keyword>
<name>A0ACC5R9Q3_9HYPH</name>
<comment type="caution">
    <text evidence="1">The sequence shown here is derived from an EMBL/GenBank/DDBJ whole genome shotgun (WGS) entry which is preliminary data.</text>
</comment>
<dbReference type="Proteomes" id="UP000616151">
    <property type="component" value="Unassembled WGS sequence"/>
</dbReference>
<evidence type="ECO:0000313" key="1">
    <source>
        <dbReference type="EMBL" id="MBK1869343.1"/>
    </source>
</evidence>